<dbReference type="GO" id="GO:0002949">
    <property type="term" value="P:tRNA threonylcarbamoyladenosine modification"/>
    <property type="evidence" value="ECO:0007669"/>
    <property type="project" value="InterPro"/>
</dbReference>
<dbReference type="GO" id="GO:0005524">
    <property type="term" value="F:ATP binding"/>
    <property type="evidence" value="ECO:0007669"/>
    <property type="project" value="UniProtKB-KW"/>
</dbReference>
<dbReference type="Pfam" id="PF02367">
    <property type="entry name" value="TsaE"/>
    <property type="match status" value="1"/>
</dbReference>
<keyword evidence="8" id="KW-0067">ATP-binding</keyword>
<dbReference type="EMBL" id="JYGE01000001">
    <property type="protein sequence ID" value="PSJ32216.1"/>
    <property type="molecule type" value="Genomic_DNA"/>
</dbReference>
<gene>
    <name evidence="11" type="ORF">UF10_00165</name>
</gene>
<dbReference type="GO" id="GO:0046872">
    <property type="term" value="F:metal ion binding"/>
    <property type="evidence" value="ECO:0007669"/>
    <property type="project" value="UniProtKB-KW"/>
</dbReference>
<comment type="subcellular location">
    <subcellularLocation>
        <location evidence="1">Cytoplasm</location>
    </subcellularLocation>
</comment>
<comment type="caution">
    <text evidence="11">The sequence shown here is derived from an EMBL/GenBank/DDBJ whole genome shotgun (WGS) entry which is preliminary data.</text>
</comment>
<dbReference type="Gene3D" id="3.40.50.300">
    <property type="entry name" value="P-loop containing nucleotide triphosphate hydrolases"/>
    <property type="match status" value="1"/>
</dbReference>
<dbReference type="AlphaFoldDB" id="A0A2P7Q2N0"/>
<keyword evidence="12" id="KW-1185">Reference proteome</keyword>
<evidence type="ECO:0000256" key="1">
    <source>
        <dbReference type="ARBA" id="ARBA00004496"/>
    </source>
</evidence>
<keyword evidence="4" id="KW-0963">Cytoplasm</keyword>
<dbReference type="InterPro" id="IPR003442">
    <property type="entry name" value="T6A_TsaE"/>
</dbReference>
<evidence type="ECO:0000256" key="4">
    <source>
        <dbReference type="ARBA" id="ARBA00022490"/>
    </source>
</evidence>
<dbReference type="PANTHER" id="PTHR33540:SF2">
    <property type="entry name" value="TRNA THREONYLCARBAMOYLADENOSINE BIOSYNTHESIS PROTEIN TSAE"/>
    <property type="match status" value="1"/>
</dbReference>
<accession>A0A2P7Q2N0</accession>
<dbReference type="GO" id="GO:0005737">
    <property type="term" value="C:cytoplasm"/>
    <property type="evidence" value="ECO:0007669"/>
    <property type="project" value="UniProtKB-SubCell"/>
</dbReference>
<reference evidence="11" key="1">
    <citation type="thesis" date="2015" institute="Rutgers" country="The State University of New Jersey, 14 College Farm Rd., New Brunswick, NJ, USA">
        <title>Ammonia toxicity in bacteria and its implications for treatment of and resource recovery from highly nitrogenous organic wastes.</title>
        <authorList>
            <person name="Luther A.K."/>
        </authorList>
    </citation>
    <scope>NUCLEOTIDE SEQUENCE</scope>
    <source>
        <strain evidence="11">RT-10B</strain>
    </source>
</reference>
<comment type="similarity">
    <text evidence="2">Belongs to the TsaE family.</text>
</comment>
<evidence type="ECO:0000256" key="9">
    <source>
        <dbReference type="ARBA" id="ARBA00022842"/>
    </source>
</evidence>
<dbReference type="NCBIfam" id="TIGR00150">
    <property type="entry name" value="T6A_YjeE"/>
    <property type="match status" value="1"/>
</dbReference>
<proteinExistence type="inferred from homology"/>
<keyword evidence="7" id="KW-0547">Nucleotide-binding</keyword>
<evidence type="ECO:0000256" key="8">
    <source>
        <dbReference type="ARBA" id="ARBA00022840"/>
    </source>
</evidence>
<evidence type="ECO:0000256" key="2">
    <source>
        <dbReference type="ARBA" id="ARBA00007599"/>
    </source>
</evidence>
<evidence type="ECO:0000313" key="11">
    <source>
        <dbReference type="EMBL" id="PSJ32216.1"/>
    </source>
</evidence>
<organism evidence="11 12">
    <name type="scientific">Peptostreptococcus russellii</name>
    <dbReference type="NCBI Taxonomy" id="215200"/>
    <lineage>
        <taxon>Bacteria</taxon>
        <taxon>Bacillati</taxon>
        <taxon>Bacillota</taxon>
        <taxon>Clostridia</taxon>
        <taxon>Peptostreptococcales</taxon>
        <taxon>Peptostreptococcaceae</taxon>
        <taxon>Peptostreptococcus</taxon>
    </lineage>
</organism>
<evidence type="ECO:0000256" key="7">
    <source>
        <dbReference type="ARBA" id="ARBA00022741"/>
    </source>
</evidence>
<name>A0A2P7Q2N0_9FIRM</name>
<evidence type="ECO:0000313" key="12">
    <source>
        <dbReference type="Proteomes" id="UP000241434"/>
    </source>
</evidence>
<evidence type="ECO:0000256" key="5">
    <source>
        <dbReference type="ARBA" id="ARBA00022694"/>
    </source>
</evidence>
<dbReference type="Proteomes" id="UP000241434">
    <property type="component" value="Unassembled WGS sequence"/>
</dbReference>
<dbReference type="PANTHER" id="PTHR33540">
    <property type="entry name" value="TRNA THREONYLCARBAMOYLADENOSINE BIOSYNTHESIS PROTEIN TSAE"/>
    <property type="match status" value="1"/>
</dbReference>
<dbReference type="InterPro" id="IPR027417">
    <property type="entry name" value="P-loop_NTPase"/>
</dbReference>
<keyword evidence="9" id="KW-0460">Magnesium</keyword>
<evidence type="ECO:0000256" key="6">
    <source>
        <dbReference type="ARBA" id="ARBA00022723"/>
    </source>
</evidence>
<sequence>MKMGENMKEFFLENEEFTKKLASEIASKLFPGAIVCLNGDLGAGKTTMTKSIAHTLGILEDITSPTFTIVNEYTEGDLALYHFDVYRIGSSEEMYDIGFEEYIDSEGICIIEWSNIIEDILPEERLELLITYENDGRMAKLTPYGERYEKIVEEVEM</sequence>
<evidence type="ECO:0000256" key="3">
    <source>
        <dbReference type="ARBA" id="ARBA00019010"/>
    </source>
</evidence>
<dbReference type="SUPFAM" id="SSF52540">
    <property type="entry name" value="P-loop containing nucleoside triphosphate hydrolases"/>
    <property type="match status" value="1"/>
</dbReference>
<protein>
    <recommendedName>
        <fullName evidence="3">tRNA threonylcarbamoyladenosine biosynthesis protein TsaE</fullName>
    </recommendedName>
    <alternativeName>
        <fullName evidence="10">t(6)A37 threonylcarbamoyladenosine biosynthesis protein TsaE</fullName>
    </alternativeName>
</protein>
<keyword evidence="6" id="KW-0479">Metal-binding</keyword>
<evidence type="ECO:0000256" key="10">
    <source>
        <dbReference type="ARBA" id="ARBA00032441"/>
    </source>
</evidence>
<keyword evidence="5" id="KW-0819">tRNA processing</keyword>